<comment type="caution">
    <text evidence="2">The sequence shown here is derived from an EMBL/GenBank/DDBJ whole genome shotgun (WGS) entry which is preliminary data.</text>
</comment>
<dbReference type="Pfam" id="PF00982">
    <property type="entry name" value="Glyco_transf_20"/>
    <property type="match status" value="1"/>
</dbReference>
<dbReference type="InterPro" id="IPR001830">
    <property type="entry name" value="Glyco_trans_20"/>
</dbReference>
<dbReference type="PANTHER" id="PTHR10788:SF106">
    <property type="entry name" value="BCDNA.GH08860"/>
    <property type="match status" value="1"/>
</dbReference>
<dbReference type="Proteomes" id="UP000178606">
    <property type="component" value="Unassembled WGS sequence"/>
</dbReference>
<dbReference type="GO" id="GO:0005992">
    <property type="term" value="P:trehalose biosynthetic process"/>
    <property type="evidence" value="ECO:0007669"/>
    <property type="project" value="InterPro"/>
</dbReference>
<dbReference type="PANTHER" id="PTHR10788">
    <property type="entry name" value="TREHALOSE-6-PHOSPHATE SYNTHASE"/>
    <property type="match status" value="1"/>
</dbReference>
<dbReference type="Gene3D" id="3.40.50.2000">
    <property type="entry name" value="Glycogen Phosphorylase B"/>
    <property type="match status" value="2"/>
</dbReference>
<protein>
    <submittedName>
        <fullName evidence="2">Uncharacterized protein</fullName>
    </submittedName>
</protein>
<evidence type="ECO:0000313" key="2">
    <source>
        <dbReference type="EMBL" id="OGG47881.1"/>
    </source>
</evidence>
<name>A0A1F6CFX8_HANXR</name>
<dbReference type="GO" id="GO:0004805">
    <property type="term" value="F:trehalose-phosphatase activity"/>
    <property type="evidence" value="ECO:0007669"/>
    <property type="project" value="TreeGrafter"/>
</dbReference>
<reference evidence="2 3" key="1">
    <citation type="journal article" date="2016" name="Nat. Commun.">
        <title>Thousands of microbial genomes shed light on interconnected biogeochemical processes in an aquifer system.</title>
        <authorList>
            <person name="Anantharaman K."/>
            <person name="Brown C.T."/>
            <person name="Hug L.A."/>
            <person name="Sharon I."/>
            <person name="Castelle C.J."/>
            <person name="Probst A.J."/>
            <person name="Thomas B.C."/>
            <person name="Singh A."/>
            <person name="Wilkins M.J."/>
            <person name="Karaoz U."/>
            <person name="Brodie E.L."/>
            <person name="Williams K.H."/>
            <person name="Hubbard S.S."/>
            <person name="Banfield J.F."/>
        </authorList>
    </citation>
    <scope>NUCLEOTIDE SEQUENCE [LARGE SCALE GENOMIC DNA]</scope>
    <source>
        <strain evidence="3">RIFCSPLOWO2_12_FULL_64_10</strain>
    </source>
</reference>
<evidence type="ECO:0000313" key="3">
    <source>
        <dbReference type="Proteomes" id="UP000178606"/>
    </source>
</evidence>
<dbReference type="SUPFAM" id="SSF53756">
    <property type="entry name" value="UDP-Glycosyltransferase/glycogen phosphorylase"/>
    <property type="match status" value="1"/>
</dbReference>
<sequence>MIASLESRPVFVLSQRGPLAFGADTSGTLSACPAGGGLASAFGTLSKKRPFRWIAAAVSPQDRLAAHSPRSWQTGLTQVSLVDLPPAVSRLHYARFSNPLLWLLQHDLPDRLIAPRSPGEIEQAWEGGYRPANEAMAHHLVQMARGEDRPVVLVQDYHLYLAPALIRRALPDALIAHFVHIPWPDPQAWALLPPHIVEEILGGLAQAALIGFQTAGDADRFLATCREYPGSMCRRTFGEWEALVRHYPIAVDAVELRASAGSAETARLRRSVRRNEAELIVGRVDRLDPSKNVPRGFEAFGLMLARNPSLRGRVRFVAHLVPSRSEIPEYDAERTDAFAAADRVNRAFGSGEWRPIEIHYEENRALALAIMSESDVCLVNSVADGMNLVAKEMAVLNSRDGALVLSRRAGAWDELGPWALGVNPMDVPATALALERALSMLPEERRHRADGLRRAVEASSLDHWLDQQLADLYSAGRGAPGWSVGRQRGSRPAA</sequence>
<proteinExistence type="inferred from homology"/>
<dbReference type="EMBL" id="MFKF01000263">
    <property type="protein sequence ID" value="OGG47881.1"/>
    <property type="molecule type" value="Genomic_DNA"/>
</dbReference>
<organism evidence="2 3">
    <name type="scientific">Handelsmanbacteria sp. (strain RIFCSPLOWO2_12_FULL_64_10)</name>
    <dbReference type="NCBI Taxonomy" id="1817868"/>
    <lineage>
        <taxon>Bacteria</taxon>
        <taxon>Candidatus Handelsmaniibacteriota</taxon>
    </lineage>
</organism>
<accession>A0A1F6CFX8</accession>
<gene>
    <name evidence="2" type="ORF">A3F84_09160</name>
</gene>
<comment type="similarity">
    <text evidence="1">Belongs to the glycosyltransferase 20 family.</text>
</comment>
<dbReference type="GO" id="GO:0005829">
    <property type="term" value="C:cytosol"/>
    <property type="evidence" value="ECO:0007669"/>
    <property type="project" value="TreeGrafter"/>
</dbReference>
<evidence type="ECO:0000256" key="1">
    <source>
        <dbReference type="ARBA" id="ARBA00008799"/>
    </source>
</evidence>
<dbReference type="AlphaFoldDB" id="A0A1F6CFX8"/>
<dbReference type="CDD" id="cd03788">
    <property type="entry name" value="GT20_TPS"/>
    <property type="match status" value="1"/>
</dbReference>
<dbReference type="GO" id="GO:0003825">
    <property type="term" value="F:alpha,alpha-trehalose-phosphate synthase (UDP-forming) activity"/>
    <property type="evidence" value="ECO:0007669"/>
    <property type="project" value="TreeGrafter"/>
</dbReference>